<feature type="compositionally biased region" description="Basic and acidic residues" evidence="1">
    <location>
        <begin position="13"/>
        <end position="33"/>
    </location>
</feature>
<dbReference type="EMBL" id="SNRW01002441">
    <property type="protein sequence ID" value="KAA6392751.1"/>
    <property type="molecule type" value="Genomic_DNA"/>
</dbReference>
<feature type="compositionally biased region" description="Polar residues" evidence="1">
    <location>
        <begin position="65"/>
        <end position="75"/>
    </location>
</feature>
<organism evidence="2 3">
    <name type="scientific">Streblomastix strix</name>
    <dbReference type="NCBI Taxonomy" id="222440"/>
    <lineage>
        <taxon>Eukaryota</taxon>
        <taxon>Metamonada</taxon>
        <taxon>Preaxostyla</taxon>
        <taxon>Oxymonadida</taxon>
        <taxon>Streblomastigidae</taxon>
        <taxon>Streblomastix</taxon>
    </lineage>
</organism>
<evidence type="ECO:0000313" key="3">
    <source>
        <dbReference type="Proteomes" id="UP000324800"/>
    </source>
</evidence>
<feature type="compositionally biased region" description="Basic and acidic residues" evidence="1">
    <location>
        <begin position="89"/>
        <end position="109"/>
    </location>
</feature>
<gene>
    <name evidence="2" type="ORF">EZS28_011720</name>
</gene>
<proteinExistence type="predicted"/>
<sequence>MAFNYRGGSSRSQNEKFTWKPDKKIQDTHKDTFSDFGVETSEPWNQSQQKQQDAWEMSSEEYAARQQNQISWTGETNEELKQRSQNSKQTRDGFQRGGWRERKKQQDANERRTFVAGQNYQSVSIDINGPQQPNSYPDEIDSMTQEGVRHIVLNFPNICDINGNIIQMNQDGKRIFGIRTLKIPSLNEVLRTL</sequence>
<comment type="caution">
    <text evidence="2">The sequence shown here is derived from an EMBL/GenBank/DDBJ whole genome shotgun (WGS) entry which is preliminary data.</text>
</comment>
<name>A0A5J4WCW6_9EUKA</name>
<protein>
    <submittedName>
        <fullName evidence="2">Uncharacterized protein</fullName>
    </submittedName>
</protein>
<dbReference type="Proteomes" id="UP000324800">
    <property type="component" value="Unassembled WGS sequence"/>
</dbReference>
<dbReference type="AlphaFoldDB" id="A0A5J4WCW6"/>
<evidence type="ECO:0000256" key="1">
    <source>
        <dbReference type="SAM" id="MobiDB-lite"/>
    </source>
</evidence>
<feature type="compositionally biased region" description="Polar residues" evidence="1">
    <location>
        <begin position="42"/>
        <end position="52"/>
    </location>
</feature>
<accession>A0A5J4WCW6</accession>
<reference evidence="2 3" key="1">
    <citation type="submission" date="2019-03" db="EMBL/GenBank/DDBJ databases">
        <title>Single cell metagenomics reveals metabolic interactions within the superorganism composed of flagellate Streblomastix strix and complex community of Bacteroidetes bacteria on its surface.</title>
        <authorList>
            <person name="Treitli S.C."/>
            <person name="Kolisko M."/>
            <person name="Husnik F."/>
            <person name="Keeling P."/>
            <person name="Hampl V."/>
        </authorList>
    </citation>
    <scope>NUCLEOTIDE SEQUENCE [LARGE SCALE GENOMIC DNA]</scope>
    <source>
        <strain evidence="2">ST1C</strain>
    </source>
</reference>
<feature type="region of interest" description="Disordered" evidence="1">
    <location>
        <begin position="1"/>
        <end position="109"/>
    </location>
</feature>
<evidence type="ECO:0000313" key="2">
    <source>
        <dbReference type="EMBL" id="KAA6392751.1"/>
    </source>
</evidence>